<dbReference type="Pfam" id="PF00535">
    <property type="entry name" value="Glycos_transf_2"/>
    <property type="match status" value="1"/>
</dbReference>
<comment type="similarity">
    <text evidence="8">Belongs to the glycosyltransferase 2 family. GtrB subfamily.</text>
</comment>
<evidence type="ECO:0000256" key="8">
    <source>
        <dbReference type="ARBA" id="ARBA00038152"/>
    </source>
</evidence>
<dbReference type="PANTHER" id="PTHR48090:SF8">
    <property type="entry name" value="GLYCOSYLTRANSFERASE CSBB-RELATED"/>
    <property type="match status" value="1"/>
</dbReference>
<feature type="transmembrane region" description="Helical" evidence="9">
    <location>
        <begin position="230"/>
        <end position="251"/>
    </location>
</feature>
<comment type="subcellular location">
    <subcellularLocation>
        <location evidence="1">Cell membrane</location>
        <topology evidence="1">Multi-pass membrane protein</topology>
    </subcellularLocation>
</comment>
<keyword evidence="4" id="KW-0808">Transferase</keyword>
<protein>
    <submittedName>
        <fullName evidence="11">Glycosyltransferase family 2 protein</fullName>
    </submittedName>
</protein>
<keyword evidence="6 9" id="KW-1133">Transmembrane helix</keyword>
<dbReference type="InterPro" id="IPR029044">
    <property type="entry name" value="Nucleotide-diphossugar_trans"/>
</dbReference>
<feature type="transmembrane region" description="Helical" evidence="9">
    <location>
        <begin position="263"/>
        <end position="288"/>
    </location>
</feature>
<evidence type="ECO:0000256" key="2">
    <source>
        <dbReference type="ARBA" id="ARBA00022475"/>
    </source>
</evidence>
<dbReference type="Gene3D" id="3.90.550.10">
    <property type="entry name" value="Spore Coat Polysaccharide Biosynthesis Protein SpsA, Chain A"/>
    <property type="match status" value="1"/>
</dbReference>
<dbReference type="InterPro" id="IPR001173">
    <property type="entry name" value="Glyco_trans_2-like"/>
</dbReference>
<dbReference type="GO" id="GO:0016757">
    <property type="term" value="F:glycosyltransferase activity"/>
    <property type="evidence" value="ECO:0007669"/>
    <property type="project" value="UniProtKB-KW"/>
</dbReference>
<dbReference type="EMBL" id="JACXSI010000009">
    <property type="protein sequence ID" value="MBD3107675.1"/>
    <property type="molecule type" value="Genomic_DNA"/>
</dbReference>
<evidence type="ECO:0000256" key="5">
    <source>
        <dbReference type="ARBA" id="ARBA00022692"/>
    </source>
</evidence>
<dbReference type="SUPFAM" id="SSF53448">
    <property type="entry name" value="Nucleotide-diphospho-sugar transferases"/>
    <property type="match status" value="1"/>
</dbReference>
<evidence type="ECO:0000256" key="9">
    <source>
        <dbReference type="SAM" id="Phobius"/>
    </source>
</evidence>
<sequence>MKTITILIPAYNEEDVLHLLYNRLIAVINNLNHYNFELLFVNDGSSDKTLKILRVLKQSDNRISYLNLSRNFGKEIAMVAGIDFVSSDALIIIDADLQDPPELIPQMITHWEEGYKDIYAKRNNRSGETWLKKWTAEKFYKLLQTVTKIPIQQNTGDFRLLDRQCIDALKSLRETQRYTKGLFSWIGFEKKEILFNRDPRAAGKTKWNYFKLFDLAIEGFTSFTTIPLRLSTIFGLITSIGAFIFMLWVILKTFLLGEEVAGYPSLMTVILFLGGIQLFTIGIIGEYLGRIFLETKRRPLYFVSEYSGNLEKEVYEDKVKSSSVLFE</sequence>
<evidence type="ECO:0000313" key="12">
    <source>
        <dbReference type="Proteomes" id="UP000602076"/>
    </source>
</evidence>
<organism evidence="11 12">
    <name type="scientific">Peribacillus faecalis</name>
    <dbReference type="NCBI Taxonomy" id="2772559"/>
    <lineage>
        <taxon>Bacteria</taxon>
        <taxon>Bacillati</taxon>
        <taxon>Bacillota</taxon>
        <taxon>Bacilli</taxon>
        <taxon>Bacillales</taxon>
        <taxon>Bacillaceae</taxon>
        <taxon>Peribacillus</taxon>
    </lineage>
</organism>
<accession>A0A927H9J9</accession>
<name>A0A927H9J9_9BACI</name>
<dbReference type="RefSeq" id="WP_190997221.1">
    <property type="nucleotide sequence ID" value="NZ_JACXSI010000009.1"/>
</dbReference>
<keyword evidence="2" id="KW-1003">Cell membrane</keyword>
<gene>
    <name evidence="11" type="ORF">IEO70_04785</name>
</gene>
<dbReference type="FunFam" id="3.90.550.10:FF:000079">
    <property type="entry name" value="Probable glycosyl transferase"/>
    <property type="match status" value="1"/>
</dbReference>
<evidence type="ECO:0000256" key="6">
    <source>
        <dbReference type="ARBA" id="ARBA00022989"/>
    </source>
</evidence>
<proteinExistence type="inferred from homology"/>
<evidence type="ECO:0000256" key="7">
    <source>
        <dbReference type="ARBA" id="ARBA00023136"/>
    </source>
</evidence>
<dbReference type="GO" id="GO:0005886">
    <property type="term" value="C:plasma membrane"/>
    <property type="evidence" value="ECO:0007669"/>
    <property type="project" value="UniProtKB-SubCell"/>
</dbReference>
<dbReference type="CDD" id="cd04187">
    <property type="entry name" value="DPM1_like_bac"/>
    <property type="match status" value="1"/>
</dbReference>
<keyword evidence="7 9" id="KW-0472">Membrane</keyword>
<dbReference type="Proteomes" id="UP000602076">
    <property type="component" value="Unassembled WGS sequence"/>
</dbReference>
<evidence type="ECO:0000256" key="4">
    <source>
        <dbReference type="ARBA" id="ARBA00022679"/>
    </source>
</evidence>
<evidence type="ECO:0000313" key="11">
    <source>
        <dbReference type="EMBL" id="MBD3107675.1"/>
    </source>
</evidence>
<keyword evidence="3" id="KW-0328">Glycosyltransferase</keyword>
<dbReference type="PANTHER" id="PTHR48090">
    <property type="entry name" value="UNDECAPRENYL-PHOSPHATE 4-DEOXY-4-FORMAMIDO-L-ARABINOSE TRANSFERASE-RELATED"/>
    <property type="match status" value="1"/>
</dbReference>
<comment type="caution">
    <text evidence="11">The sequence shown here is derived from an EMBL/GenBank/DDBJ whole genome shotgun (WGS) entry which is preliminary data.</text>
</comment>
<evidence type="ECO:0000259" key="10">
    <source>
        <dbReference type="Pfam" id="PF00535"/>
    </source>
</evidence>
<evidence type="ECO:0000256" key="1">
    <source>
        <dbReference type="ARBA" id="ARBA00004651"/>
    </source>
</evidence>
<feature type="domain" description="Glycosyltransferase 2-like" evidence="10">
    <location>
        <begin position="5"/>
        <end position="166"/>
    </location>
</feature>
<keyword evidence="5 9" id="KW-0812">Transmembrane</keyword>
<evidence type="ECO:0000256" key="3">
    <source>
        <dbReference type="ARBA" id="ARBA00022676"/>
    </source>
</evidence>
<reference evidence="11" key="1">
    <citation type="submission" date="2020-09" db="EMBL/GenBank/DDBJ databases">
        <title>Bacillus faecalis sp. nov., a moderately halophilic bacterium isolated from cow faeces.</title>
        <authorList>
            <person name="Jiang L."/>
            <person name="Lee J."/>
        </authorList>
    </citation>
    <scope>NUCLEOTIDE SEQUENCE</scope>
    <source>
        <strain evidence="11">AGMB 02131</strain>
    </source>
</reference>
<dbReference type="AlphaFoldDB" id="A0A927H9J9"/>
<dbReference type="InterPro" id="IPR050256">
    <property type="entry name" value="Glycosyltransferase_2"/>
</dbReference>
<keyword evidence="12" id="KW-1185">Reference proteome</keyword>